<dbReference type="EMBL" id="CADCTW010000133">
    <property type="protein sequence ID" value="CAA9337667.1"/>
    <property type="molecule type" value="Genomic_DNA"/>
</dbReference>
<dbReference type="AlphaFoldDB" id="A0A6J4LR58"/>
<feature type="compositionally biased region" description="Low complexity" evidence="1">
    <location>
        <begin position="1"/>
        <end position="11"/>
    </location>
</feature>
<evidence type="ECO:0000313" key="2">
    <source>
        <dbReference type="EMBL" id="CAA9337667.1"/>
    </source>
</evidence>
<gene>
    <name evidence="2" type="ORF">AVDCRST_MAG68-3447</name>
</gene>
<feature type="region of interest" description="Disordered" evidence="1">
    <location>
        <begin position="1"/>
        <end position="114"/>
    </location>
</feature>
<feature type="compositionally biased region" description="Basic residues" evidence="1">
    <location>
        <begin position="85"/>
        <end position="94"/>
    </location>
</feature>
<feature type="non-terminal residue" evidence="2">
    <location>
        <position position="114"/>
    </location>
</feature>
<organism evidence="2">
    <name type="scientific">uncultured Gemmatimonadota bacterium</name>
    <dbReference type="NCBI Taxonomy" id="203437"/>
    <lineage>
        <taxon>Bacteria</taxon>
        <taxon>Pseudomonadati</taxon>
        <taxon>Gemmatimonadota</taxon>
        <taxon>environmental samples</taxon>
    </lineage>
</organism>
<accession>A0A6J4LR58</accession>
<feature type="compositionally biased region" description="Low complexity" evidence="1">
    <location>
        <begin position="64"/>
        <end position="75"/>
    </location>
</feature>
<feature type="compositionally biased region" description="Basic residues" evidence="1">
    <location>
        <begin position="12"/>
        <end position="36"/>
    </location>
</feature>
<name>A0A6J4LR58_9BACT</name>
<sequence length="114" mass="12284">DPAPSRGAAGHLPHHGARHRLRRPRRAPGRGGRGRHAPPDPRSAHGGRPGRLGAPRDGRPAGPPSARDQPVARRVAAARREGHRASHPRARPRRAQLEAPPDRGPLRDTEPRGL</sequence>
<proteinExistence type="predicted"/>
<protein>
    <submittedName>
        <fullName evidence="2">Uncharacterized protein</fullName>
    </submittedName>
</protein>
<reference evidence="2" key="1">
    <citation type="submission" date="2020-02" db="EMBL/GenBank/DDBJ databases">
        <authorList>
            <person name="Meier V. D."/>
        </authorList>
    </citation>
    <scope>NUCLEOTIDE SEQUENCE</scope>
    <source>
        <strain evidence="2">AVDCRST_MAG68</strain>
    </source>
</reference>
<feature type="compositionally biased region" description="Basic and acidic residues" evidence="1">
    <location>
        <begin position="100"/>
        <end position="114"/>
    </location>
</feature>
<feature type="non-terminal residue" evidence="2">
    <location>
        <position position="1"/>
    </location>
</feature>
<evidence type="ECO:0000256" key="1">
    <source>
        <dbReference type="SAM" id="MobiDB-lite"/>
    </source>
</evidence>